<protein>
    <recommendedName>
        <fullName evidence="2">BD-FAE-like domain-containing protein</fullName>
    </recommendedName>
</protein>
<keyword evidence="1" id="KW-0378">Hydrolase</keyword>
<evidence type="ECO:0000256" key="1">
    <source>
        <dbReference type="ARBA" id="ARBA00022801"/>
    </source>
</evidence>
<evidence type="ECO:0000313" key="3">
    <source>
        <dbReference type="EMBL" id="KAJ2781114.1"/>
    </source>
</evidence>
<dbReference type="EMBL" id="JANBUL010000114">
    <property type="protein sequence ID" value="KAJ2781114.1"/>
    <property type="molecule type" value="Genomic_DNA"/>
</dbReference>
<dbReference type="AlphaFoldDB" id="A0A9W8HD81"/>
<dbReference type="InterPro" id="IPR029058">
    <property type="entry name" value="AB_hydrolase_fold"/>
</dbReference>
<feature type="domain" description="BD-FAE-like" evidence="2">
    <location>
        <begin position="21"/>
        <end position="214"/>
    </location>
</feature>
<sequence length="258" mass="26840">MATTRIADIAYLPGGSARHTLDLYLPEPPPPAAVPLAVYVHGGAWRVGDKGEFGAVAEGLIAAAPGRQLAVAAVNYELAVRHPAHVDSAAAAVRFLATDRSYPGQRAVDRARVFLVGHSAGAHLAALMTLAPGHEGIGPIRGVVGLGGLYDIPALLDEYPDYRDFVDPAFGADDRAAASPACIAAHMRDDARRTRFLVVHSTGDELVGPAQAIGFAAQLMRAGHSDVTLAARDLGGHDAAPLSAGFWQLVCSLIFTSS</sequence>
<name>A0A9W8HD81_9FUNG</name>
<gene>
    <name evidence="3" type="ORF">H4R18_003056</name>
</gene>
<reference evidence="3" key="1">
    <citation type="submission" date="2022-07" db="EMBL/GenBank/DDBJ databases">
        <title>Phylogenomic reconstructions and comparative analyses of Kickxellomycotina fungi.</title>
        <authorList>
            <person name="Reynolds N.K."/>
            <person name="Stajich J.E."/>
            <person name="Barry K."/>
            <person name="Grigoriev I.V."/>
            <person name="Crous P."/>
            <person name="Smith M.E."/>
        </authorList>
    </citation>
    <scope>NUCLEOTIDE SEQUENCE</scope>
    <source>
        <strain evidence="3">NBRC 105414</strain>
    </source>
</reference>
<dbReference type="PANTHER" id="PTHR48081:SF33">
    <property type="entry name" value="KYNURENINE FORMAMIDASE"/>
    <property type="match status" value="1"/>
</dbReference>
<dbReference type="OrthoDB" id="6495301at2759"/>
<dbReference type="Proteomes" id="UP001140217">
    <property type="component" value="Unassembled WGS sequence"/>
</dbReference>
<accession>A0A9W8HD81</accession>
<dbReference type="PANTHER" id="PTHR48081">
    <property type="entry name" value="AB HYDROLASE SUPERFAMILY PROTEIN C4A8.06C"/>
    <property type="match status" value="1"/>
</dbReference>
<dbReference type="Pfam" id="PF20434">
    <property type="entry name" value="BD-FAE"/>
    <property type="match status" value="1"/>
</dbReference>
<evidence type="ECO:0000313" key="4">
    <source>
        <dbReference type="Proteomes" id="UP001140217"/>
    </source>
</evidence>
<keyword evidence="4" id="KW-1185">Reference proteome</keyword>
<dbReference type="Gene3D" id="3.40.50.1820">
    <property type="entry name" value="alpha/beta hydrolase"/>
    <property type="match status" value="1"/>
</dbReference>
<comment type="caution">
    <text evidence="3">The sequence shown here is derived from an EMBL/GenBank/DDBJ whole genome shotgun (WGS) entry which is preliminary data.</text>
</comment>
<organism evidence="3 4">
    <name type="scientific">Coemansia javaensis</name>
    <dbReference type="NCBI Taxonomy" id="2761396"/>
    <lineage>
        <taxon>Eukaryota</taxon>
        <taxon>Fungi</taxon>
        <taxon>Fungi incertae sedis</taxon>
        <taxon>Zoopagomycota</taxon>
        <taxon>Kickxellomycotina</taxon>
        <taxon>Kickxellomycetes</taxon>
        <taxon>Kickxellales</taxon>
        <taxon>Kickxellaceae</taxon>
        <taxon>Coemansia</taxon>
    </lineage>
</organism>
<proteinExistence type="predicted"/>
<dbReference type="GO" id="GO:0016787">
    <property type="term" value="F:hydrolase activity"/>
    <property type="evidence" value="ECO:0007669"/>
    <property type="project" value="UniProtKB-KW"/>
</dbReference>
<evidence type="ECO:0000259" key="2">
    <source>
        <dbReference type="Pfam" id="PF20434"/>
    </source>
</evidence>
<dbReference type="SUPFAM" id="SSF53474">
    <property type="entry name" value="alpha/beta-Hydrolases"/>
    <property type="match status" value="1"/>
</dbReference>
<dbReference type="InterPro" id="IPR049492">
    <property type="entry name" value="BD-FAE-like_dom"/>
</dbReference>
<dbReference type="InterPro" id="IPR050300">
    <property type="entry name" value="GDXG_lipolytic_enzyme"/>
</dbReference>